<comment type="pathway">
    <text evidence="7">Polyol metabolism; glycerol degradation via glycerol kinase pathway; sn-glycerol 3-phosphate from glycerol: step 1/1.</text>
</comment>
<feature type="binding site" evidence="7">
    <location>
        <position position="12"/>
    </location>
    <ligand>
        <name>ATP</name>
        <dbReference type="ChEBI" id="CHEBI:30616"/>
    </ligand>
</feature>
<dbReference type="PANTHER" id="PTHR10196:SF78">
    <property type="entry name" value="GLYCEROL KINASE"/>
    <property type="match status" value="1"/>
</dbReference>
<feature type="binding site" evidence="7">
    <location>
        <position position="264"/>
    </location>
    <ligand>
        <name>ADP</name>
        <dbReference type="ChEBI" id="CHEBI:456216"/>
    </ligand>
</feature>
<feature type="binding site" evidence="7">
    <location>
        <position position="410"/>
    </location>
    <ligand>
        <name>ATP</name>
        <dbReference type="ChEBI" id="CHEBI:30616"/>
    </ligand>
</feature>
<dbReference type="InterPro" id="IPR018485">
    <property type="entry name" value="FGGY_C"/>
</dbReference>
<dbReference type="CDD" id="cd07786">
    <property type="entry name" value="FGGY_EcGK_like"/>
    <property type="match status" value="1"/>
</dbReference>
<comment type="caution">
    <text evidence="7">Lacks conserved residue(s) required for the propagation of feature annotation.</text>
</comment>
<dbReference type="Pfam" id="PF00370">
    <property type="entry name" value="FGGY_N"/>
    <property type="match status" value="1"/>
</dbReference>
<feature type="binding site" evidence="7">
    <location>
        <position position="133"/>
    </location>
    <ligand>
        <name>glycerol</name>
        <dbReference type="ChEBI" id="CHEBI:17754"/>
    </ligand>
</feature>
<feature type="binding site" evidence="7">
    <location>
        <position position="133"/>
    </location>
    <ligand>
        <name>sn-glycerol 3-phosphate</name>
        <dbReference type="ChEBI" id="CHEBI:57597"/>
    </ligand>
</feature>
<evidence type="ECO:0000259" key="10">
    <source>
        <dbReference type="Pfam" id="PF02782"/>
    </source>
</evidence>
<dbReference type="PANTHER" id="PTHR10196">
    <property type="entry name" value="SUGAR KINASE"/>
    <property type="match status" value="1"/>
</dbReference>
<feature type="binding site" evidence="7">
    <location>
        <position position="15"/>
    </location>
    <ligand>
        <name>ADP</name>
        <dbReference type="ChEBI" id="CHEBI:456216"/>
    </ligand>
</feature>
<gene>
    <name evidence="7 11" type="primary">glpK</name>
    <name evidence="11" type="ORF">GCM10022404_21960</name>
</gene>
<dbReference type="GO" id="GO:0016301">
    <property type="term" value="F:kinase activity"/>
    <property type="evidence" value="ECO:0007669"/>
    <property type="project" value="UniProtKB-KW"/>
</dbReference>
<dbReference type="Pfam" id="PF02782">
    <property type="entry name" value="FGGY_C"/>
    <property type="match status" value="1"/>
</dbReference>
<evidence type="ECO:0000256" key="3">
    <source>
        <dbReference type="ARBA" id="ARBA00022741"/>
    </source>
</evidence>
<keyword evidence="5 7" id="KW-0319">Glycerol metabolism</keyword>
<reference evidence="12" key="1">
    <citation type="journal article" date="2019" name="Int. J. Syst. Evol. Microbiol.">
        <title>The Global Catalogue of Microorganisms (GCM) 10K type strain sequencing project: providing services to taxonomists for standard genome sequencing and annotation.</title>
        <authorList>
            <consortium name="The Broad Institute Genomics Platform"/>
            <consortium name="The Broad Institute Genome Sequencing Center for Infectious Disease"/>
            <person name="Wu L."/>
            <person name="Ma J."/>
        </authorList>
    </citation>
    <scope>NUCLEOTIDE SEQUENCE [LARGE SCALE GENOMIC DNA]</scope>
    <source>
        <strain evidence="12">JCM 17190</strain>
    </source>
</reference>
<dbReference type="EC" id="2.7.1.30" evidence="7"/>
<accession>A0ABP7KB58</accession>
<comment type="activity regulation">
    <text evidence="7">Inhibited by fructose 1,6-bisphosphate (FBP).</text>
</comment>
<comment type="similarity">
    <text evidence="1 7 8">Belongs to the FGGY kinase family.</text>
</comment>
<feature type="binding site" evidence="7">
    <location>
        <position position="264"/>
    </location>
    <ligand>
        <name>ATP</name>
        <dbReference type="ChEBI" id="CHEBI:30616"/>
    </ligand>
</feature>
<feature type="binding site" evidence="7">
    <location>
        <position position="242"/>
    </location>
    <ligand>
        <name>glycerol</name>
        <dbReference type="ChEBI" id="CHEBI:17754"/>
    </ligand>
</feature>
<feature type="domain" description="Carbohydrate kinase FGGY C-terminal" evidence="10">
    <location>
        <begin position="259"/>
        <end position="449"/>
    </location>
</feature>
<evidence type="ECO:0000256" key="8">
    <source>
        <dbReference type="RuleBase" id="RU003733"/>
    </source>
</evidence>
<feature type="binding site" evidence="7">
    <location>
        <position position="82"/>
    </location>
    <ligand>
        <name>glycerol</name>
        <dbReference type="ChEBI" id="CHEBI:17754"/>
    </ligand>
</feature>
<feature type="binding site" evidence="7">
    <location>
        <position position="11"/>
    </location>
    <ligand>
        <name>sn-glycerol 3-phosphate</name>
        <dbReference type="ChEBI" id="CHEBI:57597"/>
    </ligand>
</feature>
<dbReference type="Proteomes" id="UP001399917">
    <property type="component" value="Unassembled WGS sequence"/>
</dbReference>
<evidence type="ECO:0000256" key="5">
    <source>
        <dbReference type="ARBA" id="ARBA00022798"/>
    </source>
</evidence>
<dbReference type="InterPro" id="IPR018484">
    <property type="entry name" value="FGGY_N"/>
</dbReference>
<protein>
    <recommendedName>
        <fullName evidence="7">Glycerol kinase</fullName>
        <ecNumber evidence="7">2.7.1.30</ecNumber>
    </recommendedName>
    <alternativeName>
        <fullName evidence="7">ATP:glycerol 3-phosphotransferase</fullName>
    </alternativeName>
    <alternativeName>
        <fullName evidence="7">Glycerokinase</fullName>
        <shortName evidence="7">GK</shortName>
    </alternativeName>
</protein>
<feature type="binding site" evidence="7">
    <location>
        <position position="311"/>
    </location>
    <ligand>
        <name>ATP</name>
        <dbReference type="ChEBI" id="CHEBI:30616"/>
    </ligand>
</feature>
<dbReference type="InterPro" id="IPR018483">
    <property type="entry name" value="Carb_kinase_FGGY_CS"/>
</dbReference>
<evidence type="ECO:0000256" key="7">
    <source>
        <dbReference type="HAMAP-Rule" id="MF_00186"/>
    </source>
</evidence>
<feature type="binding site" evidence="7">
    <location>
        <position position="13"/>
    </location>
    <ligand>
        <name>ATP</name>
        <dbReference type="ChEBI" id="CHEBI:30616"/>
    </ligand>
</feature>
<feature type="binding site" evidence="7">
    <location>
        <position position="307"/>
    </location>
    <ligand>
        <name>ATP</name>
        <dbReference type="ChEBI" id="CHEBI:30616"/>
    </ligand>
</feature>
<dbReference type="PROSITE" id="PS00933">
    <property type="entry name" value="FGGY_KINASES_1"/>
    <property type="match status" value="1"/>
</dbReference>
<feature type="binding site" evidence="7">
    <location>
        <position position="81"/>
    </location>
    <ligand>
        <name>glycerol</name>
        <dbReference type="ChEBI" id="CHEBI:17754"/>
    </ligand>
</feature>
<evidence type="ECO:0000256" key="2">
    <source>
        <dbReference type="ARBA" id="ARBA00022679"/>
    </source>
</evidence>
<dbReference type="PROSITE" id="PS00445">
    <property type="entry name" value="FGGY_KINASES_2"/>
    <property type="match status" value="1"/>
</dbReference>
<feature type="binding site" evidence="7">
    <location>
        <position position="307"/>
    </location>
    <ligand>
        <name>ADP</name>
        <dbReference type="ChEBI" id="CHEBI:456216"/>
    </ligand>
</feature>
<keyword evidence="4 7" id="KW-0418">Kinase</keyword>
<evidence type="ECO:0000256" key="1">
    <source>
        <dbReference type="ARBA" id="ARBA00009156"/>
    </source>
</evidence>
<feature type="binding site" evidence="7">
    <location>
        <position position="11"/>
    </location>
    <ligand>
        <name>ADP</name>
        <dbReference type="ChEBI" id="CHEBI:456216"/>
    </ligand>
</feature>
<dbReference type="PIRSF" id="PIRSF000538">
    <property type="entry name" value="GlpK"/>
    <property type="match status" value="1"/>
</dbReference>
<sequence>MGYILAIDQGTTSSRAVVFDEDMTVVTIAQEEFPQHFPKPGWVEHRPDDLWTTTLTTCREALKRAGISASDINAIGITNQRETTLIWDRTTGEPIHNAIVWQDRRTADLCHKLKSDGHEDLVRSRTGLLLDPYFSATKVKWLLDNVPDARARAQAGELLFGTVDSYLIWKLTGGARHVTDATNAARTMLYDIHARDWSADICAVLDIPQNMLPEVLDCAADFGETQSDLLGARVPIRGVAGDQQAATIGQACFETGMLKATYGTGCFALLNTGDTPVASEHGLLTTIAYQLDGKVTYALEGSIFVAGAAVQWLRDGLKIIPDAAATQEMAEQSDADQPIILVPAFTGLGAPYWEPEALGAIYGLTRNSGPEDFARAALESVGYQTRDLLEAMYKDMGEHPEKAMLRVDGGLSASQWAMQFVSDITDAPIDRPKSLETTALGAAWLAGSAVGMYPDQTGAAAAWRRDRQFSPSMTPQTRDRKYAAWKAAIAATLTHAKS</sequence>
<dbReference type="RefSeq" id="WP_344847174.1">
    <property type="nucleotide sequence ID" value="NZ_BAABDF010000007.1"/>
</dbReference>
<evidence type="ECO:0000313" key="11">
    <source>
        <dbReference type="EMBL" id="GAA3871671.1"/>
    </source>
</evidence>
<feature type="binding site" evidence="7">
    <location>
        <position position="242"/>
    </location>
    <ligand>
        <name>sn-glycerol 3-phosphate</name>
        <dbReference type="ChEBI" id="CHEBI:57597"/>
    </ligand>
</feature>
<feature type="binding site" evidence="7">
    <location>
        <position position="410"/>
    </location>
    <ligand>
        <name>ADP</name>
        <dbReference type="ChEBI" id="CHEBI:456216"/>
    </ligand>
</feature>
<dbReference type="NCBIfam" id="NF000756">
    <property type="entry name" value="PRK00047.1"/>
    <property type="match status" value="1"/>
</dbReference>
<keyword evidence="3 7" id="KW-0547">Nucleotide-binding</keyword>
<feature type="domain" description="Carbohydrate kinase FGGY N-terminal" evidence="9">
    <location>
        <begin position="3"/>
        <end position="249"/>
    </location>
</feature>
<feature type="binding site" evidence="7">
    <location>
        <position position="82"/>
    </location>
    <ligand>
        <name>sn-glycerol 3-phosphate</name>
        <dbReference type="ChEBI" id="CHEBI:57597"/>
    </ligand>
</feature>
<feature type="binding site" evidence="7">
    <location>
        <position position="81"/>
    </location>
    <ligand>
        <name>sn-glycerol 3-phosphate</name>
        <dbReference type="ChEBI" id="CHEBI:57597"/>
    </ligand>
</feature>
<dbReference type="EMBL" id="BAABDF010000007">
    <property type="protein sequence ID" value="GAA3871671.1"/>
    <property type="molecule type" value="Genomic_DNA"/>
</dbReference>
<comment type="caution">
    <text evidence="11">The sequence shown here is derived from an EMBL/GenBank/DDBJ whole genome shotgun (WGS) entry which is preliminary data.</text>
</comment>
<feature type="binding site" evidence="7">
    <location>
        <position position="243"/>
    </location>
    <ligand>
        <name>glycerol</name>
        <dbReference type="ChEBI" id="CHEBI:17754"/>
    </ligand>
</feature>
<keyword evidence="6 7" id="KW-0067">ATP-binding</keyword>
<dbReference type="InterPro" id="IPR043129">
    <property type="entry name" value="ATPase_NBD"/>
</dbReference>
<dbReference type="SUPFAM" id="SSF53067">
    <property type="entry name" value="Actin-like ATPase domain"/>
    <property type="match status" value="2"/>
</dbReference>
<evidence type="ECO:0000313" key="12">
    <source>
        <dbReference type="Proteomes" id="UP001399917"/>
    </source>
</evidence>
<name>A0ABP7KB58_9RHOB</name>
<keyword evidence="12" id="KW-1185">Reference proteome</keyword>
<evidence type="ECO:0000256" key="4">
    <source>
        <dbReference type="ARBA" id="ARBA00022777"/>
    </source>
</evidence>
<comment type="function">
    <text evidence="7">Key enzyme in the regulation of glycerol uptake and metabolism. Catalyzes the phosphorylation of glycerol to yield sn-glycerol 3-phosphate.</text>
</comment>
<organism evidence="11 12">
    <name type="scientific">Celeribacter arenosi</name>
    <dbReference type="NCBI Taxonomy" id="792649"/>
    <lineage>
        <taxon>Bacteria</taxon>
        <taxon>Pseudomonadati</taxon>
        <taxon>Pseudomonadota</taxon>
        <taxon>Alphaproteobacteria</taxon>
        <taxon>Rhodobacterales</taxon>
        <taxon>Roseobacteraceae</taxon>
        <taxon>Celeribacter</taxon>
    </lineage>
</organism>
<feature type="binding site" evidence="7">
    <location>
        <position position="11"/>
    </location>
    <ligand>
        <name>ATP</name>
        <dbReference type="ChEBI" id="CHEBI:30616"/>
    </ligand>
</feature>
<dbReference type="InterPro" id="IPR000577">
    <property type="entry name" value="Carb_kinase_FGGY"/>
</dbReference>
<comment type="catalytic activity">
    <reaction evidence="7">
        <text>glycerol + ATP = sn-glycerol 3-phosphate + ADP + H(+)</text>
        <dbReference type="Rhea" id="RHEA:21644"/>
        <dbReference type="ChEBI" id="CHEBI:15378"/>
        <dbReference type="ChEBI" id="CHEBI:17754"/>
        <dbReference type="ChEBI" id="CHEBI:30616"/>
        <dbReference type="ChEBI" id="CHEBI:57597"/>
        <dbReference type="ChEBI" id="CHEBI:456216"/>
        <dbReference type="EC" id="2.7.1.30"/>
    </reaction>
</comment>
<keyword evidence="2 7" id="KW-0808">Transferase</keyword>
<dbReference type="InterPro" id="IPR005999">
    <property type="entry name" value="Glycerol_kin"/>
</dbReference>
<dbReference type="NCBIfam" id="TIGR01311">
    <property type="entry name" value="glycerol_kin"/>
    <property type="match status" value="1"/>
</dbReference>
<evidence type="ECO:0000259" key="9">
    <source>
        <dbReference type="Pfam" id="PF00370"/>
    </source>
</evidence>
<evidence type="ECO:0000256" key="6">
    <source>
        <dbReference type="ARBA" id="ARBA00022840"/>
    </source>
</evidence>
<dbReference type="HAMAP" id="MF_00186">
    <property type="entry name" value="Glycerol_kin"/>
    <property type="match status" value="1"/>
</dbReference>
<proteinExistence type="inferred from homology"/>
<dbReference type="Gene3D" id="3.30.420.40">
    <property type="match status" value="2"/>
</dbReference>